<reference evidence="1" key="1">
    <citation type="submission" date="2023-10" db="EMBL/GenBank/DDBJ databases">
        <authorList>
            <person name="Chen Y."/>
            <person name="Shah S."/>
            <person name="Dougan E. K."/>
            <person name="Thang M."/>
            <person name="Chan C."/>
        </authorList>
    </citation>
    <scope>NUCLEOTIDE SEQUENCE [LARGE SCALE GENOMIC DNA]</scope>
</reference>
<keyword evidence="2" id="KW-1185">Reference proteome</keyword>
<accession>A0ABN9XM29</accession>
<dbReference type="EMBL" id="CAUYUJ010020855">
    <property type="protein sequence ID" value="CAK0900938.1"/>
    <property type="molecule type" value="Genomic_DNA"/>
</dbReference>
<proteinExistence type="predicted"/>
<protein>
    <submittedName>
        <fullName evidence="1">Uncharacterized protein</fullName>
    </submittedName>
</protein>
<gene>
    <name evidence="1" type="ORF">PCOR1329_LOCUS78075</name>
</gene>
<comment type="caution">
    <text evidence="1">The sequence shown here is derived from an EMBL/GenBank/DDBJ whole genome shotgun (WGS) entry which is preliminary data.</text>
</comment>
<dbReference type="Proteomes" id="UP001189429">
    <property type="component" value="Unassembled WGS sequence"/>
</dbReference>
<sequence length="130" mass="13902">MVQNNSAITKRRLCSREPGPEEAAAMVHTVSYNAEFVAALLASAKEAVGKNLGDGAAQRNSNNMQDLIERMGPSKVSALLMDDPVRAKPPVIPCAPPASCFCCPPLCSPPNVRPAWQRVRAPTQNRALPP</sequence>
<evidence type="ECO:0000313" key="2">
    <source>
        <dbReference type="Proteomes" id="UP001189429"/>
    </source>
</evidence>
<name>A0ABN9XM29_9DINO</name>
<organism evidence="1 2">
    <name type="scientific">Prorocentrum cordatum</name>
    <dbReference type="NCBI Taxonomy" id="2364126"/>
    <lineage>
        <taxon>Eukaryota</taxon>
        <taxon>Sar</taxon>
        <taxon>Alveolata</taxon>
        <taxon>Dinophyceae</taxon>
        <taxon>Prorocentrales</taxon>
        <taxon>Prorocentraceae</taxon>
        <taxon>Prorocentrum</taxon>
    </lineage>
</organism>
<evidence type="ECO:0000313" key="1">
    <source>
        <dbReference type="EMBL" id="CAK0900938.1"/>
    </source>
</evidence>